<comment type="caution">
    <text evidence="1">The sequence shown here is derived from an EMBL/GenBank/DDBJ whole genome shotgun (WGS) entry which is preliminary data.</text>
</comment>
<evidence type="ECO:0000313" key="1">
    <source>
        <dbReference type="EMBL" id="EHC18206.1"/>
    </source>
</evidence>
<name>G6FQX1_9CYAN</name>
<keyword evidence="2" id="KW-1185">Reference proteome</keyword>
<evidence type="ECO:0000313" key="2">
    <source>
        <dbReference type="Proteomes" id="UP000004344"/>
    </source>
</evidence>
<dbReference type="RefSeq" id="WP_009455657.1">
    <property type="nucleotide sequence ID" value="NZ_AGIZ01000003.1"/>
</dbReference>
<accession>G6FQX1</accession>
<dbReference type="EMBL" id="AGIZ01000003">
    <property type="protein sequence ID" value="EHC18206.1"/>
    <property type="molecule type" value="Genomic_DNA"/>
</dbReference>
<dbReference type="PATRIC" id="fig|741277.3.peg.1470"/>
<organism evidence="1 2">
    <name type="scientific">Fischerella thermalis JSC-11</name>
    <dbReference type="NCBI Taxonomy" id="741277"/>
    <lineage>
        <taxon>Bacteria</taxon>
        <taxon>Bacillati</taxon>
        <taxon>Cyanobacteriota</taxon>
        <taxon>Cyanophyceae</taxon>
        <taxon>Nostocales</taxon>
        <taxon>Hapalosiphonaceae</taxon>
        <taxon>Fischerella</taxon>
    </lineage>
</organism>
<reference evidence="1 2" key="1">
    <citation type="submission" date="2011-09" db="EMBL/GenBank/DDBJ databases">
        <title>The draft genome of Fischerella sp. JSC-11.</title>
        <authorList>
            <consortium name="US DOE Joint Genome Institute (JGI-PGF)"/>
            <person name="Lucas S."/>
            <person name="Han J."/>
            <person name="Lapidus A."/>
            <person name="Cheng J.-F."/>
            <person name="Goodwin L."/>
            <person name="Pitluck S."/>
            <person name="Peters L."/>
            <person name="Land M.L."/>
            <person name="Hauser L."/>
            <person name="Sarkisova S."/>
            <person name="Bryant D.A."/>
            <person name="Brown I."/>
            <person name="Woyke T.J."/>
        </authorList>
    </citation>
    <scope>NUCLEOTIDE SEQUENCE [LARGE SCALE GENOMIC DNA]</scope>
    <source>
        <strain evidence="1 2">JSC-11</strain>
    </source>
</reference>
<sequence length="63" mass="7368">MIDIIPESKKEILAIRQLITEAFEQAKVAELVDIIRKSENFFFTFFNLCCCVVERMQQIIAKT</sequence>
<proteinExistence type="predicted"/>
<dbReference type="Proteomes" id="UP000004344">
    <property type="component" value="Unassembled WGS sequence"/>
</dbReference>
<protein>
    <submittedName>
        <fullName evidence="1">Uncharacterized protein</fullName>
    </submittedName>
</protein>
<gene>
    <name evidence="1" type="ORF">FJSC11DRAFT_1268</name>
</gene>
<dbReference type="AlphaFoldDB" id="G6FQX1"/>